<dbReference type="RefSeq" id="WP_087200607.1">
    <property type="nucleotide sequence ID" value="NZ_JAUEIM010000020.1"/>
</dbReference>
<dbReference type="SUPFAM" id="SSF52540">
    <property type="entry name" value="P-loop containing nucleoside triphosphate hydrolases"/>
    <property type="match status" value="1"/>
</dbReference>
<evidence type="ECO:0000313" key="2">
    <source>
        <dbReference type="Proteomes" id="UP001168435"/>
    </source>
</evidence>
<keyword evidence="2" id="KW-1185">Reference proteome</keyword>
<sequence>MLTVVVGPPCAGKSTYVRAHARDGDVTVDYDAIARALGSRRDHEAPRAVADTASRARDAAVSRVMAKRWPAWVIHSRPSADQIAAYRDAGARLVLMDPGIDECLRRCAEDSRPPGTEARIRDWYERPPQLAADWSIQ</sequence>
<reference evidence="1" key="2">
    <citation type="submission" date="2024-05" db="EMBL/GenBank/DDBJ databases">
        <title>Identification and characterization of horizontal gene transfer across gut microbiota members of farm animals based on homology search.</title>
        <authorList>
            <person name="Schwarzerova J."/>
            <person name="Nykrynova M."/>
            <person name="Jureckova K."/>
            <person name="Cejkova D."/>
            <person name="Rychlik I."/>
        </authorList>
    </citation>
    <scope>NUCLEOTIDE SEQUENCE</scope>
    <source>
        <strain evidence="1">176_SSukc20</strain>
    </source>
</reference>
<reference evidence="1" key="1">
    <citation type="submission" date="2023-06" db="EMBL/GenBank/DDBJ databases">
        <authorList>
            <person name="Zeman M."/>
            <person name="Kubasova T."/>
            <person name="Jahodarova E."/>
            <person name="Nykrynova M."/>
            <person name="Rychlik I."/>
        </authorList>
    </citation>
    <scope>NUCLEOTIDE SEQUENCE</scope>
    <source>
        <strain evidence="1">176_SSukc20</strain>
    </source>
</reference>
<dbReference type="Gene3D" id="3.40.50.300">
    <property type="entry name" value="P-loop containing nucleotide triphosphate hydrolases"/>
    <property type="match status" value="1"/>
</dbReference>
<dbReference type="Pfam" id="PF13671">
    <property type="entry name" value="AAA_33"/>
    <property type="match status" value="1"/>
</dbReference>
<accession>A0ABT7XFW4</accession>
<organism evidence="1 2">
    <name type="scientific">Collinsella ihumii</name>
    <dbReference type="NCBI Taxonomy" id="1720204"/>
    <lineage>
        <taxon>Bacteria</taxon>
        <taxon>Bacillati</taxon>
        <taxon>Actinomycetota</taxon>
        <taxon>Coriobacteriia</taxon>
        <taxon>Coriobacteriales</taxon>
        <taxon>Coriobacteriaceae</taxon>
        <taxon>Collinsella</taxon>
    </lineage>
</organism>
<dbReference type="InterPro" id="IPR027417">
    <property type="entry name" value="P-loop_NTPase"/>
</dbReference>
<comment type="caution">
    <text evidence="1">The sequence shown here is derived from an EMBL/GenBank/DDBJ whole genome shotgun (WGS) entry which is preliminary data.</text>
</comment>
<proteinExistence type="predicted"/>
<name>A0ABT7XFW4_9ACTN</name>
<evidence type="ECO:0000313" key="1">
    <source>
        <dbReference type="EMBL" id="MDN0064213.1"/>
    </source>
</evidence>
<protein>
    <submittedName>
        <fullName evidence="1">AAA family ATPase</fullName>
    </submittedName>
</protein>
<dbReference type="EMBL" id="JAUEIQ010000007">
    <property type="protein sequence ID" value="MDN0064213.1"/>
    <property type="molecule type" value="Genomic_DNA"/>
</dbReference>
<gene>
    <name evidence="1" type="ORF">QVN30_07820</name>
</gene>
<dbReference type="Proteomes" id="UP001168435">
    <property type="component" value="Unassembled WGS sequence"/>
</dbReference>